<evidence type="ECO:0000256" key="7">
    <source>
        <dbReference type="SAM" id="MobiDB-lite"/>
    </source>
</evidence>
<keyword evidence="5" id="KW-0739">Sodium transport</keyword>
<dbReference type="Pfam" id="PF13460">
    <property type="entry name" value="NAD_binding_10"/>
    <property type="match status" value="1"/>
</dbReference>
<evidence type="ECO:0000256" key="2">
    <source>
        <dbReference type="ARBA" id="ARBA00022692"/>
    </source>
</evidence>
<keyword evidence="5" id="KW-0050">Antiport</keyword>
<dbReference type="Pfam" id="PF00999">
    <property type="entry name" value="Na_H_Exchanger"/>
    <property type="match status" value="1"/>
</dbReference>
<dbReference type="PANTHER" id="PTHR18911:SF5">
    <property type="entry name" value="COILED-COIL DOMAIN-CONTAINING PROTEIN 186"/>
    <property type="match status" value="1"/>
</dbReference>
<dbReference type="InterPro" id="IPR036291">
    <property type="entry name" value="NAD(P)-bd_dom_sf"/>
</dbReference>
<evidence type="ECO:0000313" key="11">
    <source>
        <dbReference type="EMBL" id="KAK0397042.1"/>
    </source>
</evidence>
<protein>
    <recommendedName>
        <fullName evidence="5">Sodium/hydrogen exchanger</fullName>
    </recommendedName>
</protein>
<keyword evidence="6" id="KW-0175">Coiled coil</keyword>
<dbReference type="NCBIfam" id="TIGR00840">
    <property type="entry name" value="b_cpa1"/>
    <property type="match status" value="1"/>
</dbReference>
<dbReference type="CDD" id="cd05271">
    <property type="entry name" value="NDUFA9_like_SDR_a"/>
    <property type="match status" value="1"/>
</dbReference>
<reference evidence="11" key="1">
    <citation type="submission" date="2023-06" db="EMBL/GenBank/DDBJ databases">
        <title>Genomic analysis of the entomopathogenic nematode Steinernema hermaphroditum.</title>
        <authorList>
            <person name="Schwarz E.M."/>
            <person name="Heppert J.K."/>
            <person name="Baniya A."/>
            <person name="Schwartz H.T."/>
            <person name="Tan C.-H."/>
            <person name="Antoshechkin I."/>
            <person name="Sternberg P.W."/>
            <person name="Goodrich-Blair H."/>
            <person name="Dillman A.R."/>
        </authorList>
    </citation>
    <scope>NUCLEOTIDE SEQUENCE</scope>
    <source>
        <strain evidence="11">PS9179</strain>
        <tissue evidence="11">Whole animal</tissue>
    </source>
</reference>
<dbReference type="InterPro" id="IPR004709">
    <property type="entry name" value="NaH_exchanger"/>
</dbReference>
<feature type="domain" description="Cation/H+ exchanger transmembrane" evidence="9">
    <location>
        <begin position="1082"/>
        <end position="1434"/>
    </location>
</feature>
<feature type="transmembrane region" description="Helical" evidence="8">
    <location>
        <begin position="1121"/>
        <end position="1141"/>
    </location>
</feature>
<comment type="similarity">
    <text evidence="5">Belongs to the monovalent cation:proton antiporter 1 (CPA1) transporter (TC 2.A.36) family.</text>
</comment>
<comment type="caution">
    <text evidence="11">The sequence shown here is derived from an EMBL/GenBank/DDBJ whole genome shotgun (WGS) entry which is preliminary data.</text>
</comment>
<sequence>MLTLGCRSRVGTTTPLVVNVIATYSTQVPEVPKAKVSSVNASFRKGAGGRASFSGNVVTVFGATGFLGLPVVNRLAKQGTQVVIPYRCDPYYVREHKVVGELGQIHFSPFDLKDEESIRRALKYSNVVVNLIGSKIQTGNYSYYDVHEHGARRLARIAREMGVERFVHISALNANVNPKGTVLKNGSEWLKSKARGELAVREEFLDATIIRPALMYGENDSFIKIYVSRYRKSPLDYVWLHKAGEQTFKMPIFGNDVALGISKVVGDATTAGKTYEFVGPHCYKLAELMDFMYQKAHCIPKFGFHYKRHGLFDPYFRSLIIGCQMYSKVFKCNTPLNWEWIEYVEGTNDILTGEPTLADLGVRRLTEFEFAGGQQAFYQSFNKYYEEQYGDLPPPPLPLRSPPLVQKKTTLSDCVDVSRHSLVLSIAIRILLPVVAQIPHMIVLLYFDDGEQIAKTSEYERKLLECEYQLKALRDRSTAQETQFKNMTADLTEKMNSSIAQLNKKLAASEKEKNDAVIKYAMREAEVMRMKDSTSKLTDELRLVIEDRDSLRQSSSQKALEEMKTIENQLKNELLRAQSEGNDLKNQLKLSEARIEAGQSTIITLKKEMDVMKKQISRLSEERDAVKDDHRHLMGQLQQFEKQSATDKEEARKFHENKEELYKTVLSEMARLREENQVYVKELEEAIEFRNSIQEKLNKLQEEATKTQHDMERKDAELERLRGIEVRINESVECASKASAACDEAQQERDQAEREAGECRKQAERMLEITERLTQKNADVSAELEAARAKNLELAKRIVELEMAESVMKTHNESLSKNLEEAVHSSSFELSTLKKELEDHREKVKKLNSSVEELQSENAVIKRKNTSYVKELKAEVTSLRKQLAAQPTIEVRSPSDGSPVMNTNSLSEPKLGLESSRASSITSIELLGRHHVEGGHRNLEPTSKASSASGQSTGPQLSLNSMPTDDNVQQVMIEKIVKLQRQLARRQEKIEFLEDHINQCIEELQNKTKIIQSYALREEASLLLPADDALDKVPLARKGTSQSLFGSAFGYGSDKKTSVDLATEINSRLQAVLEDALLKNITLKEVFLKPDWFFLYLLPPIVLDAGYFLSSEDFFANVGTIMVYAVFGTLWNIIMIALTLYGFSGYFSVNTSFIDLCLFATLISAVDPVAVIGVFERLHVNALLHICVFGESLLNDVVTVVLYKTLSILSEVGTENMKVMDYATSAASFVFVSFEGIVFGALAGLITSLATKYARVDPLQPIVLLLIPYLSYLISEGFGQSGILTIAVCGVVMRQYVLSNMEKKSQIASANCFKMLSSSCEAMIFVFLGVSVVSTNYDFDPVFIIVTVISCLVYRFMGVGILTFLVNKRRANRISGVNQFIMGYGGLRGAICYGLVMSIDENVVPYKKMFFTTTIAVILSTVFIQGLTIKPIVEYLHVSLDDPRKNILMESIFDQVNTDLMAGIEVLAGYRGLYRIQKLFESFNEKYLKKHLTLQKPNARSKLVKKFEQIQMREAAKLIRMHGSFAGLPTVNSQTTMGLPSSRSEIIGFHSNNGFESPVSTPPQIARNQSLSVLLRDEFAKANGPEHGPYSRHFLDYTNNGVPAILCAALDKKNEEEDSLENHYLTYPYSRDNELEKLLTSMRKVRQAGVERQQSKIPKCSEIFAQGSSAKKTKFTIGCPSEEVEMSVPAQKVVFKLGPSPSQRNGGADETRVLMPIDEELSDIDDDISLSSMY</sequence>
<dbReference type="InterPro" id="IPR038830">
    <property type="entry name" value="CCDC186"/>
</dbReference>
<evidence type="ECO:0000256" key="5">
    <source>
        <dbReference type="RuleBase" id="RU003722"/>
    </source>
</evidence>
<dbReference type="SUPFAM" id="SSF51735">
    <property type="entry name" value="NAD(P)-binding Rossmann-fold domains"/>
    <property type="match status" value="1"/>
</dbReference>
<accession>A0AA39H0M5</accession>
<proteinExistence type="inferred from homology"/>
<dbReference type="Gene3D" id="3.40.50.720">
    <property type="entry name" value="NAD(P)-binding Rossmann-like Domain"/>
    <property type="match status" value="1"/>
</dbReference>
<dbReference type="InterPro" id="IPR016040">
    <property type="entry name" value="NAD(P)-bd_dom"/>
</dbReference>
<feature type="transmembrane region" description="Helical" evidence="8">
    <location>
        <begin position="1092"/>
        <end position="1109"/>
    </location>
</feature>
<dbReference type="PRINTS" id="PR01084">
    <property type="entry name" value="NAHEXCHNGR"/>
</dbReference>
<evidence type="ECO:0000256" key="1">
    <source>
        <dbReference type="ARBA" id="ARBA00004141"/>
    </source>
</evidence>
<dbReference type="GO" id="GO:0006885">
    <property type="term" value="P:regulation of pH"/>
    <property type="evidence" value="ECO:0007669"/>
    <property type="project" value="InterPro"/>
</dbReference>
<feature type="coiled-coil region" evidence="6">
    <location>
        <begin position="556"/>
        <end position="629"/>
    </location>
</feature>
<dbReference type="GO" id="GO:0015385">
    <property type="term" value="F:sodium:proton antiporter activity"/>
    <property type="evidence" value="ECO:0007669"/>
    <property type="project" value="InterPro"/>
</dbReference>
<feature type="coiled-coil region" evidence="6">
    <location>
        <begin position="830"/>
        <end position="871"/>
    </location>
</feature>
<feature type="transmembrane region" description="Helical" evidence="8">
    <location>
        <begin position="1343"/>
        <end position="1365"/>
    </location>
</feature>
<keyword evidence="4 8" id="KW-0472">Membrane</keyword>
<gene>
    <name evidence="11" type="ORF">QR680_001952</name>
</gene>
<feature type="transmembrane region" description="Helical" evidence="8">
    <location>
        <begin position="1409"/>
        <end position="1429"/>
    </location>
</feature>
<evidence type="ECO:0000256" key="8">
    <source>
        <dbReference type="SAM" id="Phobius"/>
    </source>
</evidence>
<dbReference type="InterPro" id="IPR006153">
    <property type="entry name" value="Cation/H_exchanger_TM"/>
</dbReference>
<evidence type="ECO:0000256" key="3">
    <source>
        <dbReference type="ARBA" id="ARBA00022989"/>
    </source>
</evidence>
<dbReference type="Gene3D" id="6.10.140.1330">
    <property type="match status" value="1"/>
</dbReference>
<name>A0AA39H0M5_9BILA</name>
<feature type="region of interest" description="Disordered" evidence="7">
    <location>
        <begin position="934"/>
        <end position="962"/>
    </location>
</feature>
<keyword evidence="5" id="KW-0915">Sodium</keyword>
<keyword evidence="12" id="KW-1185">Reference proteome</keyword>
<feature type="compositionally biased region" description="Polar residues" evidence="7">
    <location>
        <begin position="940"/>
        <end position="962"/>
    </location>
</feature>
<dbReference type="GO" id="GO:0005802">
    <property type="term" value="C:trans-Golgi network"/>
    <property type="evidence" value="ECO:0007669"/>
    <property type="project" value="TreeGrafter"/>
</dbReference>
<evidence type="ECO:0000259" key="9">
    <source>
        <dbReference type="Pfam" id="PF00999"/>
    </source>
</evidence>
<dbReference type="GO" id="GO:0031267">
    <property type="term" value="F:small GTPase binding"/>
    <property type="evidence" value="ECO:0007669"/>
    <property type="project" value="TreeGrafter"/>
</dbReference>
<keyword evidence="2 5" id="KW-0812">Transmembrane</keyword>
<organism evidence="11 12">
    <name type="scientific">Steinernema hermaphroditum</name>
    <dbReference type="NCBI Taxonomy" id="289476"/>
    <lineage>
        <taxon>Eukaryota</taxon>
        <taxon>Metazoa</taxon>
        <taxon>Ecdysozoa</taxon>
        <taxon>Nematoda</taxon>
        <taxon>Chromadorea</taxon>
        <taxon>Rhabditida</taxon>
        <taxon>Tylenchina</taxon>
        <taxon>Panagrolaimomorpha</taxon>
        <taxon>Strongyloidoidea</taxon>
        <taxon>Steinernematidae</taxon>
        <taxon>Steinernema</taxon>
    </lineage>
</organism>
<dbReference type="GO" id="GO:0099518">
    <property type="term" value="P:vesicle cytoskeletal trafficking"/>
    <property type="evidence" value="ECO:0007669"/>
    <property type="project" value="TreeGrafter"/>
</dbReference>
<dbReference type="GO" id="GO:0003824">
    <property type="term" value="F:catalytic activity"/>
    <property type="evidence" value="ECO:0007669"/>
    <property type="project" value="UniProtKB-ARBA"/>
</dbReference>
<feature type="domain" description="NAD(P)-binding" evidence="10">
    <location>
        <begin position="62"/>
        <end position="217"/>
    </location>
</feature>
<keyword evidence="3 8" id="KW-1133">Transmembrane helix</keyword>
<feature type="transmembrane region" description="Helical" evidence="8">
    <location>
        <begin position="1223"/>
        <end position="1246"/>
    </location>
</feature>
<dbReference type="Gene3D" id="6.10.250.3110">
    <property type="match status" value="1"/>
</dbReference>
<evidence type="ECO:0000256" key="4">
    <source>
        <dbReference type="ARBA" id="ARBA00023136"/>
    </source>
</evidence>
<evidence type="ECO:0000256" key="6">
    <source>
        <dbReference type="SAM" id="Coils"/>
    </source>
</evidence>
<evidence type="ECO:0000313" key="12">
    <source>
        <dbReference type="Proteomes" id="UP001175271"/>
    </source>
</evidence>
<feature type="transmembrane region" description="Helical" evidence="8">
    <location>
        <begin position="1319"/>
        <end position="1337"/>
    </location>
</feature>
<dbReference type="Proteomes" id="UP001175271">
    <property type="component" value="Unassembled WGS sequence"/>
</dbReference>
<feature type="coiled-coil region" evidence="6">
    <location>
        <begin position="976"/>
        <end position="1003"/>
    </location>
</feature>
<comment type="subcellular location">
    <subcellularLocation>
        <location evidence="1">Membrane</location>
        <topology evidence="1">Multi-pass membrane protein</topology>
    </subcellularLocation>
</comment>
<feature type="coiled-coil region" evidence="6">
    <location>
        <begin position="456"/>
        <end position="519"/>
    </location>
</feature>
<keyword evidence="5" id="KW-0406">Ion transport</keyword>
<dbReference type="GO" id="GO:0016020">
    <property type="term" value="C:membrane"/>
    <property type="evidence" value="ECO:0007669"/>
    <property type="project" value="UniProtKB-SubCell"/>
</dbReference>
<keyword evidence="5" id="KW-0813">Transport</keyword>
<feature type="region of interest" description="Disordered" evidence="7">
    <location>
        <begin position="887"/>
        <end position="914"/>
    </location>
</feature>
<feature type="coiled-coil region" evidence="6">
    <location>
        <begin position="655"/>
        <end position="804"/>
    </location>
</feature>
<feature type="transmembrane region" description="Helical" evidence="8">
    <location>
        <begin position="1153"/>
        <end position="1175"/>
    </location>
</feature>
<dbReference type="PANTHER" id="PTHR18911">
    <property type="entry name" value="CTCL TUMOR ANTIGEN HD-CL-01"/>
    <property type="match status" value="1"/>
</dbReference>
<evidence type="ECO:0000259" key="10">
    <source>
        <dbReference type="Pfam" id="PF13460"/>
    </source>
</evidence>
<dbReference type="EMBL" id="JAUCMV010000005">
    <property type="protein sequence ID" value="KAK0397042.1"/>
    <property type="molecule type" value="Genomic_DNA"/>
</dbReference>